<evidence type="ECO:0000313" key="1">
    <source>
        <dbReference type="EMBL" id="KKU34027.1"/>
    </source>
</evidence>
<dbReference type="AlphaFoldDB" id="A0A0G1PMU4"/>
<dbReference type="PANTHER" id="PTHR15394:SF3">
    <property type="entry name" value="SERINE HYDROLASE RBBP9"/>
    <property type="match status" value="1"/>
</dbReference>
<gene>
    <name evidence="1" type="ORF">UX45_C0005G0037</name>
</gene>
<sequence>MQKRIFIVYGWGGHPGEGWFPWLKQELEARGFRVFIPKLPDAENPHKEHWVPALAQVVGIPDAQTYFVGHSMGCQTIARYLTSLPSEARVGGAVFVAGFFKKLTNLETDEDTQTIVKSWLDCPIDFADVASHLPKSIAIFSDTDPYVPMENQDDFRDHLGSKIIIEHAKGHFSGSLDKAFEVPVILESVLEIAT</sequence>
<dbReference type="Pfam" id="PF06821">
    <property type="entry name" value="Ser_hydrolase"/>
    <property type="match status" value="1"/>
</dbReference>
<proteinExistence type="predicted"/>
<accession>A0A0G1PMU4</accession>
<dbReference type="Proteomes" id="UP000034705">
    <property type="component" value="Unassembled WGS sequence"/>
</dbReference>
<dbReference type="InterPro" id="IPR010662">
    <property type="entry name" value="RBBP9/YdeN"/>
</dbReference>
<dbReference type="Gene3D" id="3.40.50.1820">
    <property type="entry name" value="alpha/beta hydrolase"/>
    <property type="match status" value="1"/>
</dbReference>
<organism evidence="1 2">
    <name type="scientific">Candidatus Uhrbacteria bacterium GW2011_GWF2_46_218</name>
    <dbReference type="NCBI Taxonomy" id="1619001"/>
    <lineage>
        <taxon>Bacteria</taxon>
        <taxon>Candidatus Uhriibacteriota</taxon>
    </lineage>
</organism>
<evidence type="ECO:0008006" key="3">
    <source>
        <dbReference type="Google" id="ProtNLM"/>
    </source>
</evidence>
<evidence type="ECO:0000313" key="2">
    <source>
        <dbReference type="Proteomes" id="UP000034705"/>
    </source>
</evidence>
<name>A0A0G1PMU4_9BACT</name>
<protein>
    <recommendedName>
        <fullName evidence="3">Serine hydrolase family protein</fullName>
    </recommendedName>
</protein>
<dbReference type="InterPro" id="IPR029058">
    <property type="entry name" value="AB_hydrolase_fold"/>
</dbReference>
<dbReference type="EMBL" id="LCMG01000005">
    <property type="protein sequence ID" value="KKU34027.1"/>
    <property type="molecule type" value="Genomic_DNA"/>
</dbReference>
<dbReference type="GO" id="GO:0016787">
    <property type="term" value="F:hydrolase activity"/>
    <property type="evidence" value="ECO:0007669"/>
    <property type="project" value="InterPro"/>
</dbReference>
<comment type="caution">
    <text evidence="1">The sequence shown here is derived from an EMBL/GenBank/DDBJ whole genome shotgun (WGS) entry which is preliminary data.</text>
</comment>
<dbReference type="PANTHER" id="PTHR15394">
    <property type="entry name" value="SERINE HYDROLASE RBBP9"/>
    <property type="match status" value="1"/>
</dbReference>
<dbReference type="SUPFAM" id="SSF53474">
    <property type="entry name" value="alpha/beta-Hydrolases"/>
    <property type="match status" value="1"/>
</dbReference>
<reference evidence="1 2" key="1">
    <citation type="journal article" date="2015" name="Nature">
        <title>rRNA introns, odd ribosomes, and small enigmatic genomes across a large radiation of phyla.</title>
        <authorList>
            <person name="Brown C.T."/>
            <person name="Hug L.A."/>
            <person name="Thomas B.C."/>
            <person name="Sharon I."/>
            <person name="Castelle C.J."/>
            <person name="Singh A."/>
            <person name="Wilkins M.J."/>
            <person name="Williams K.H."/>
            <person name="Banfield J.F."/>
        </authorList>
    </citation>
    <scope>NUCLEOTIDE SEQUENCE [LARGE SCALE GENOMIC DNA]</scope>
</reference>